<protein>
    <submittedName>
        <fullName evidence="1">VRR-NUC domain protein</fullName>
    </submittedName>
</protein>
<reference evidence="1 2" key="1">
    <citation type="journal article" date="2015" name="Nature">
        <title>rRNA introns, odd ribosomes, and small enigmatic genomes across a large radiation of phyla.</title>
        <authorList>
            <person name="Brown C.T."/>
            <person name="Hug L.A."/>
            <person name="Thomas B.C."/>
            <person name="Sharon I."/>
            <person name="Castelle C.J."/>
            <person name="Singh A."/>
            <person name="Wilkins M.J."/>
            <person name="Williams K.H."/>
            <person name="Banfield J.F."/>
        </authorList>
    </citation>
    <scope>NUCLEOTIDE SEQUENCE [LARGE SCALE GENOMIC DNA]</scope>
</reference>
<accession>A0A0G1VYG1</accession>
<dbReference type="AlphaFoldDB" id="A0A0G1VYG1"/>
<proteinExistence type="predicted"/>
<evidence type="ECO:0000313" key="1">
    <source>
        <dbReference type="EMBL" id="KKW11511.1"/>
    </source>
</evidence>
<comment type="caution">
    <text evidence="1">The sequence shown here is derived from an EMBL/GenBank/DDBJ whole genome shotgun (WGS) entry which is preliminary data.</text>
</comment>
<dbReference type="InterPro" id="IPR011856">
    <property type="entry name" value="tRNA_endonuc-like_dom_sf"/>
</dbReference>
<dbReference type="GO" id="GO:0003676">
    <property type="term" value="F:nucleic acid binding"/>
    <property type="evidence" value="ECO:0007669"/>
    <property type="project" value="InterPro"/>
</dbReference>
<dbReference type="Gene3D" id="3.40.1350.10">
    <property type="match status" value="1"/>
</dbReference>
<name>A0A0G1VYG1_9BACT</name>
<sequence length="119" mass="13669">MKLKISEAEIMRACTDWLNYQERQGKLYYIRNNSGAMPVSDNKGGRRFIRYGKKGSADLIIFKKGELSCCTGRAIFCEAKTLTGKQSPEQAEFQRTVEHLGFEYFIFRSLDELIKIVEG</sequence>
<dbReference type="EMBL" id="LCQD01000017">
    <property type="protein sequence ID" value="KKW11511.1"/>
    <property type="molecule type" value="Genomic_DNA"/>
</dbReference>
<organism evidence="1 2">
    <name type="scientific">Candidatus Gottesmanbacteria bacterium GW2011_GWB1_49_7</name>
    <dbReference type="NCBI Taxonomy" id="1618448"/>
    <lineage>
        <taxon>Bacteria</taxon>
        <taxon>Candidatus Gottesmaniibacteriota</taxon>
    </lineage>
</organism>
<gene>
    <name evidence="1" type="ORF">UY48_C0017G0004</name>
</gene>
<dbReference type="Proteomes" id="UP000034588">
    <property type="component" value="Unassembled WGS sequence"/>
</dbReference>
<evidence type="ECO:0000313" key="2">
    <source>
        <dbReference type="Proteomes" id="UP000034588"/>
    </source>
</evidence>